<keyword evidence="2" id="KW-1185">Reference proteome</keyword>
<sequence length="74" mass="8059">MASEEEERGTEEPLSPVSRLLSSLELCAVIVVTLGLKTRCNISSVVAGIKESLIKLPRFSCKLVIIYIPTSILL</sequence>
<dbReference type="AlphaFoldDB" id="A0A8X7UM74"/>
<evidence type="ECO:0000313" key="2">
    <source>
        <dbReference type="Proteomes" id="UP000886595"/>
    </source>
</evidence>
<gene>
    <name evidence="1" type="ORF">Bca52824_044664</name>
</gene>
<evidence type="ECO:0000313" key="1">
    <source>
        <dbReference type="EMBL" id="KAG2285060.1"/>
    </source>
</evidence>
<organism evidence="1 2">
    <name type="scientific">Brassica carinata</name>
    <name type="common">Ethiopian mustard</name>
    <name type="synonym">Abyssinian cabbage</name>
    <dbReference type="NCBI Taxonomy" id="52824"/>
    <lineage>
        <taxon>Eukaryota</taxon>
        <taxon>Viridiplantae</taxon>
        <taxon>Streptophyta</taxon>
        <taxon>Embryophyta</taxon>
        <taxon>Tracheophyta</taxon>
        <taxon>Spermatophyta</taxon>
        <taxon>Magnoliopsida</taxon>
        <taxon>eudicotyledons</taxon>
        <taxon>Gunneridae</taxon>
        <taxon>Pentapetalae</taxon>
        <taxon>rosids</taxon>
        <taxon>malvids</taxon>
        <taxon>Brassicales</taxon>
        <taxon>Brassicaceae</taxon>
        <taxon>Brassiceae</taxon>
        <taxon>Brassica</taxon>
    </lineage>
</organism>
<comment type="caution">
    <text evidence="1">The sequence shown here is derived from an EMBL/GenBank/DDBJ whole genome shotgun (WGS) entry which is preliminary data.</text>
</comment>
<dbReference type="Proteomes" id="UP000886595">
    <property type="component" value="Unassembled WGS sequence"/>
</dbReference>
<dbReference type="EMBL" id="JAAMPC010000010">
    <property type="protein sequence ID" value="KAG2285060.1"/>
    <property type="molecule type" value="Genomic_DNA"/>
</dbReference>
<accession>A0A8X7UM74</accession>
<reference evidence="1 2" key="1">
    <citation type="submission" date="2020-02" db="EMBL/GenBank/DDBJ databases">
        <authorList>
            <person name="Ma Q."/>
            <person name="Huang Y."/>
            <person name="Song X."/>
            <person name="Pei D."/>
        </authorList>
    </citation>
    <scope>NUCLEOTIDE SEQUENCE [LARGE SCALE GENOMIC DNA]</scope>
    <source>
        <strain evidence="1">Sxm20200214</strain>
        <tissue evidence="1">Leaf</tissue>
    </source>
</reference>
<proteinExistence type="predicted"/>
<name>A0A8X7UM74_BRACI</name>
<protein>
    <submittedName>
        <fullName evidence="1">Uncharacterized protein</fullName>
    </submittedName>
</protein>
<dbReference type="OrthoDB" id="619536at2759"/>